<accession>A0ACC0K467</accession>
<gene>
    <name evidence="1" type="ORF">MSG28_001286</name>
</gene>
<comment type="caution">
    <text evidence="1">The sequence shown here is derived from an EMBL/GenBank/DDBJ whole genome shotgun (WGS) entry which is preliminary data.</text>
</comment>
<dbReference type="EMBL" id="CM046131">
    <property type="protein sequence ID" value="KAI8431257.1"/>
    <property type="molecule type" value="Genomic_DNA"/>
</dbReference>
<organism evidence="1 2">
    <name type="scientific">Choristoneura fumiferana</name>
    <name type="common">Spruce budworm moth</name>
    <name type="synonym">Archips fumiferana</name>
    <dbReference type="NCBI Taxonomy" id="7141"/>
    <lineage>
        <taxon>Eukaryota</taxon>
        <taxon>Metazoa</taxon>
        <taxon>Ecdysozoa</taxon>
        <taxon>Arthropoda</taxon>
        <taxon>Hexapoda</taxon>
        <taxon>Insecta</taxon>
        <taxon>Pterygota</taxon>
        <taxon>Neoptera</taxon>
        <taxon>Endopterygota</taxon>
        <taxon>Lepidoptera</taxon>
        <taxon>Glossata</taxon>
        <taxon>Ditrysia</taxon>
        <taxon>Tortricoidea</taxon>
        <taxon>Tortricidae</taxon>
        <taxon>Tortricinae</taxon>
        <taxon>Choristoneura</taxon>
    </lineage>
</organism>
<sequence length="372" mass="41070">MSYEDSIGVVFDIGSQWAKAGFAGESAPRAVFQSTVGRKPGLTDGFPEVYCGREAILKRGVSQLTWPVQEGLIEDWEEMEKLWHHTFYKELMVAPEESRVMHAVHPLVPERHKEQMAEILFETFAVNSIYLAQSPALVVHASGRTSGVVWENGFACCYAAPVFEGFPLKHSIITSPITGQAITKGLQSLLSNIGYSFTTAIEIELLERIKAEICYVAEDYEEELSFKKSGGDSKVRYELPDGQHVLLDQERFQCPEVLFRPALQGFSCPSIVDDICKCISRCDMDFQGMFFDNIVISGGTSQFTGIEHRLTRELALRPRLAGSGGAVAAAAFAHAAWGGGAILAELRSARGRWMSSGEYEDGGAGRVHHKFF</sequence>
<protein>
    <submittedName>
        <fullName evidence="1">Uncharacterized protein</fullName>
    </submittedName>
</protein>
<proteinExistence type="predicted"/>
<dbReference type="Proteomes" id="UP001064048">
    <property type="component" value="Chromosome Z"/>
</dbReference>
<evidence type="ECO:0000313" key="2">
    <source>
        <dbReference type="Proteomes" id="UP001064048"/>
    </source>
</evidence>
<name>A0ACC0K467_CHOFU</name>
<keyword evidence="2" id="KW-1185">Reference proteome</keyword>
<reference evidence="1 2" key="1">
    <citation type="journal article" date="2022" name="Genome Biol. Evol.">
        <title>The Spruce Budworm Genome: Reconstructing the Evolutionary History of Antifreeze Proteins.</title>
        <authorList>
            <person name="Beliveau C."/>
            <person name="Gagne P."/>
            <person name="Picq S."/>
            <person name="Vernygora O."/>
            <person name="Keeling C.I."/>
            <person name="Pinkney K."/>
            <person name="Doucet D."/>
            <person name="Wen F."/>
            <person name="Johnston J.S."/>
            <person name="Maaroufi H."/>
            <person name="Boyle B."/>
            <person name="Laroche J."/>
            <person name="Dewar K."/>
            <person name="Juretic N."/>
            <person name="Blackburn G."/>
            <person name="Nisole A."/>
            <person name="Brunet B."/>
            <person name="Brandao M."/>
            <person name="Lumley L."/>
            <person name="Duan J."/>
            <person name="Quan G."/>
            <person name="Lucarotti C.J."/>
            <person name="Roe A.D."/>
            <person name="Sperling F.A.H."/>
            <person name="Levesque R.C."/>
            <person name="Cusson M."/>
        </authorList>
    </citation>
    <scope>NUCLEOTIDE SEQUENCE [LARGE SCALE GENOMIC DNA]</scope>
    <source>
        <strain evidence="1">Glfc:IPQL:Cfum</strain>
    </source>
</reference>
<evidence type="ECO:0000313" key="1">
    <source>
        <dbReference type="EMBL" id="KAI8431257.1"/>
    </source>
</evidence>